<keyword evidence="1 5" id="KW-0719">Serine esterase</keyword>
<comment type="subunit">
    <text evidence="5">Monomer.</text>
</comment>
<evidence type="ECO:0000313" key="7">
    <source>
        <dbReference type="EMBL" id="PSW19310.1"/>
    </source>
</evidence>
<dbReference type="GO" id="GO:0090499">
    <property type="term" value="F:pimelyl-[acyl-carrier protein] methyl ester esterase activity"/>
    <property type="evidence" value="ECO:0007669"/>
    <property type="project" value="UniProtKB-EC"/>
</dbReference>
<dbReference type="InterPro" id="IPR010076">
    <property type="entry name" value="BioH"/>
</dbReference>
<evidence type="ECO:0000256" key="5">
    <source>
        <dbReference type="HAMAP-Rule" id="MF_01260"/>
    </source>
</evidence>
<dbReference type="SUPFAM" id="SSF53474">
    <property type="entry name" value="alpha/beta-Hydrolases"/>
    <property type="match status" value="1"/>
</dbReference>
<accession>A0A2T3NSQ9</accession>
<dbReference type="InterPro" id="IPR050228">
    <property type="entry name" value="Carboxylesterase_BioH"/>
</dbReference>
<dbReference type="Proteomes" id="UP000241771">
    <property type="component" value="Unassembled WGS sequence"/>
</dbReference>
<comment type="function">
    <text evidence="5">The physiological role of BioH is to remove the methyl group introduced by BioC when the pimeloyl moiety is complete. It allows to synthesize pimeloyl-ACP via the fatty acid synthetic pathway through the hydrolysis of the ester bonds of pimeloyl-ACP esters.</text>
</comment>
<evidence type="ECO:0000313" key="8">
    <source>
        <dbReference type="Proteomes" id="UP000241771"/>
    </source>
</evidence>
<feature type="domain" description="AB hydrolase-1" evidence="6">
    <location>
        <begin position="16"/>
        <end position="242"/>
    </location>
</feature>
<feature type="binding site" evidence="5">
    <location>
        <position position="22"/>
    </location>
    <ligand>
        <name>substrate</name>
    </ligand>
</feature>
<dbReference type="RefSeq" id="WP_036823917.1">
    <property type="nucleotide sequence ID" value="NZ_JGVO01000502.1"/>
</dbReference>
<dbReference type="PANTHER" id="PTHR43194">
    <property type="entry name" value="HYDROLASE ALPHA/BETA FOLD FAMILY"/>
    <property type="match status" value="1"/>
</dbReference>
<evidence type="ECO:0000256" key="3">
    <source>
        <dbReference type="ARBA" id="ARBA00022756"/>
    </source>
</evidence>
<evidence type="ECO:0000256" key="2">
    <source>
        <dbReference type="ARBA" id="ARBA00022490"/>
    </source>
</evidence>
<organism evidence="7 8">
    <name type="scientific">Photobacterium sanctipauli</name>
    <dbReference type="NCBI Taxonomy" id="1342794"/>
    <lineage>
        <taxon>Bacteria</taxon>
        <taxon>Pseudomonadati</taxon>
        <taxon>Pseudomonadota</taxon>
        <taxon>Gammaproteobacteria</taxon>
        <taxon>Vibrionales</taxon>
        <taxon>Vibrionaceae</taxon>
        <taxon>Photobacterium</taxon>
    </lineage>
</organism>
<dbReference type="Pfam" id="PF00561">
    <property type="entry name" value="Abhydrolase_1"/>
    <property type="match status" value="1"/>
</dbReference>
<name>A0A2T3NSQ9_9GAMM</name>
<dbReference type="NCBIfam" id="TIGR01738">
    <property type="entry name" value="bioH"/>
    <property type="match status" value="1"/>
</dbReference>
<keyword evidence="2 5" id="KW-0963">Cytoplasm</keyword>
<feature type="binding site" evidence="5">
    <location>
        <position position="235"/>
    </location>
    <ligand>
        <name>substrate</name>
    </ligand>
</feature>
<comment type="similarity">
    <text evidence="5">Belongs to the AB hydrolase superfamily. Carboxylesterase BioH family.</text>
</comment>
<dbReference type="UniPathway" id="UPA00078"/>
<keyword evidence="4 5" id="KW-0378">Hydrolase</keyword>
<dbReference type="EC" id="3.1.1.85" evidence="5"/>
<dbReference type="GO" id="GO:0009102">
    <property type="term" value="P:biotin biosynthetic process"/>
    <property type="evidence" value="ECO:0007669"/>
    <property type="project" value="UniProtKB-UniRule"/>
</dbReference>
<feature type="active site" evidence="5">
    <location>
        <position position="207"/>
    </location>
</feature>
<dbReference type="PANTHER" id="PTHR43194:SF5">
    <property type="entry name" value="PIMELOYL-[ACYL-CARRIER PROTEIN] METHYL ESTER ESTERASE"/>
    <property type="match status" value="1"/>
</dbReference>
<sequence>MTAKLYWHSEGQGSDLVLIHGWGMNGAAWQQLIPVLSEHYRVHVVDLPGYGHSHELFAESVEEMARQLLDNSPASATWLGWSLGGLVATQAALLAPERVSQLVTVASSPRFAAQHTWRGIKPEVLADFRRQLDEDFQATVERFLALQAMGSPSARQDIKRLKEAVLSRPAPNPQALAAGLQMLEEVDLRDRLGEIAQPWLRIYGRLDGLVPVRVAKALDSLAPDSQRQIFALASHAPFISHPDEFIRVLKDFIG</sequence>
<protein>
    <recommendedName>
        <fullName evidence="5">Pimeloyl-[acyl-carrier protein] methyl ester esterase</fullName>
        <ecNumber evidence="5">3.1.1.85</ecNumber>
    </recommendedName>
    <alternativeName>
        <fullName evidence="5">Biotin synthesis protein BioH</fullName>
    </alternativeName>
    <alternativeName>
        <fullName evidence="5">Carboxylesterase BioH</fullName>
    </alternativeName>
</protein>
<proteinExistence type="inferred from homology"/>
<feature type="binding site" evidence="5">
    <location>
        <begin position="143"/>
        <end position="147"/>
    </location>
    <ligand>
        <name>substrate</name>
    </ligand>
</feature>
<dbReference type="HAMAP" id="MF_01260">
    <property type="entry name" value="Carboxylester"/>
    <property type="match status" value="1"/>
</dbReference>
<dbReference type="InterPro" id="IPR029058">
    <property type="entry name" value="AB_hydrolase_fold"/>
</dbReference>
<keyword evidence="8" id="KW-1185">Reference proteome</keyword>
<comment type="subcellular location">
    <subcellularLocation>
        <location evidence="5">Cytoplasm</location>
    </subcellularLocation>
</comment>
<dbReference type="Gene3D" id="3.40.50.1820">
    <property type="entry name" value="alpha/beta hydrolase"/>
    <property type="match status" value="1"/>
</dbReference>
<feature type="active site" evidence="5">
    <location>
        <position position="235"/>
    </location>
</feature>
<gene>
    <name evidence="5 7" type="primary">bioH</name>
    <name evidence="7" type="ORF">C9I98_13155</name>
</gene>
<comment type="caution">
    <text evidence="7">The sequence shown here is derived from an EMBL/GenBank/DDBJ whole genome shotgun (WGS) entry which is preliminary data.</text>
</comment>
<dbReference type="GO" id="GO:0005737">
    <property type="term" value="C:cytoplasm"/>
    <property type="evidence" value="ECO:0007669"/>
    <property type="project" value="UniProtKB-SubCell"/>
</dbReference>
<evidence type="ECO:0000259" key="6">
    <source>
        <dbReference type="Pfam" id="PF00561"/>
    </source>
</evidence>
<feature type="binding site" evidence="5">
    <location>
        <begin position="82"/>
        <end position="83"/>
    </location>
    <ligand>
        <name>substrate</name>
    </ligand>
</feature>
<dbReference type="EMBL" id="PYMA01000007">
    <property type="protein sequence ID" value="PSW19310.1"/>
    <property type="molecule type" value="Genomic_DNA"/>
</dbReference>
<dbReference type="InterPro" id="IPR000073">
    <property type="entry name" value="AB_hydrolase_1"/>
</dbReference>
<comment type="pathway">
    <text evidence="5">Cofactor biosynthesis; biotin biosynthesis.</text>
</comment>
<evidence type="ECO:0000256" key="1">
    <source>
        <dbReference type="ARBA" id="ARBA00022487"/>
    </source>
</evidence>
<evidence type="ECO:0000256" key="4">
    <source>
        <dbReference type="ARBA" id="ARBA00022801"/>
    </source>
</evidence>
<dbReference type="OrthoDB" id="9780744at2"/>
<feature type="active site" description="Nucleophile" evidence="5">
    <location>
        <position position="82"/>
    </location>
</feature>
<dbReference type="AlphaFoldDB" id="A0A2T3NSQ9"/>
<comment type="catalytic activity">
    <reaction evidence="5">
        <text>6-carboxyhexanoyl-[ACP] methyl ester + H2O = 6-carboxyhexanoyl-[ACP] + methanol + H(+)</text>
        <dbReference type="Rhea" id="RHEA:42700"/>
        <dbReference type="Rhea" id="RHEA-COMP:9955"/>
        <dbReference type="Rhea" id="RHEA-COMP:10186"/>
        <dbReference type="ChEBI" id="CHEBI:15377"/>
        <dbReference type="ChEBI" id="CHEBI:15378"/>
        <dbReference type="ChEBI" id="CHEBI:17790"/>
        <dbReference type="ChEBI" id="CHEBI:78846"/>
        <dbReference type="ChEBI" id="CHEBI:82735"/>
        <dbReference type="EC" id="3.1.1.85"/>
    </reaction>
</comment>
<keyword evidence="3 5" id="KW-0093">Biotin biosynthesis</keyword>
<reference evidence="7 8" key="1">
    <citation type="submission" date="2018-01" db="EMBL/GenBank/DDBJ databases">
        <title>Whole genome sequencing of Histamine producing bacteria.</title>
        <authorList>
            <person name="Butler K."/>
        </authorList>
    </citation>
    <scope>NUCLEOTIDE SEQUENCE [LARGE SCALE GENOMIC DNA]</scope>
    <source>
        <strain evidence="7 8">DSM 100436</strain>
    </source>
</reference>